<evidence type="ECO:0000256" key="3">
    <source>
        <dbReference type="ARBA" id="ARBA00013725"/>
    </source>
</evidence>
<dbReference type="InterPro" id="IPR006110">
    <property type="entry name" value="Pol_omega/Rpo6/RPB6"/>
</dbReference>
<feature type="region of interest" description="Disordered" evidence="11">
    <location>
        <begin position="73"/>
        <end position="97"/>
    </location>
</feature>
<dbReference type="PANTHER" id="PTHR34476">
    <property type="entry name" value="DNA-DIRECTED RNA POLYMERASE SUBUNIT OMEGA"/>
    <property type="match status" value="1"/>
</dbReference>
<keyword evidence="6 10" id="KW-0548">Nucleotidyltransferase</keyword>
<evidence type="ECO:0000256" key="9">
    <source>
        <dbReference type="ARBA" id="ARBA00048552"/>
    </source>
</evidence>
<evidence type="ECO:0000256" key="10">
    <source>
        <dbReference type="HAMAP-Rule" id="MF_00366"/>
    </source>
</evidence>
<evidence type="ECO:0000256" key="6">
    <source>
        <dbReference type="ARBA" id="ARBA00022695"/>
    </source>
</evidence>
<dbReference type="RefSeq" id="WP_072852908.1">
    <property type="nucleotide sequence ID" value="NZ_FRAH01000067.1"/>
</dbReference>
<evidence type="ECO:0000256" key="1">
    <source>
        <dbReference type="ARBA" id="ARBA00006711"/>
    </source>
</evidence>
<name>A0A1M6XW86_9FIRM</name>
<evidence type="ECO:0000313" key="12">
    <source>
        <dbReference type="EMBL" id="SHL10123.1"/>
    </source>
</evidence>
<keyword evidence="4 10" id="KW-0240">DNA-directed RNA polymerase</keyword>
<organism evidence="12 13">
    <name type="scientific">Anaerotignum lactatifermentans DSM 14214</name>
    <dbReference type="NCBI Taxonomy" id="1121323"/>
    <lineage>
        <taxon>Bacteria</taxon>
        <taxon>Bacillati</taxon>
        <taxon>Bacillota</taxon>
        <taxon>Clostridia</taxon>
        <taxon>Lachnospirales</taxon>
        <taxon>Anaerotignaceae</taxon>
        <taxon>Anaerotignum</taxon>
    </lineage>
</organism>
<comment type="subunit">
    <text evidence="10">The RNAP catalytic core consists of 2 alpha, 1 beta, 1 beta' and 1 omega subunit. When a sigma factor is associated with the core the holoenzyme is formed, which can initiate transcription.</text>
</comment>
<dbReference type="PANTHER" id="PTHR34476:SF1">
    <property type="entry name" value="DNA-DIRECTED RNA POLYMERASE SUBUNIT OMEGA"/>
    <property type="match status" value="1"/>
</dbReference>
<keyword evidence="13" id="KW-1185">Reference proteome</keyword>
<evidence type="ECO:0000256" key="5">
    <source>
        <dbReference type="ARBA" id="ARBA00022679"/>
    </source>
</evidence>
<evidence type="ECO:0000256" key="4">
    <source>
        <dbReference type="ARBA" id="ARBA00022478"/>
    </source>
</evidence>
<dbReference type="Pfam" id="PF01192">
    <property type="entry name" value="RNA_pol_Rpb6"/>
    <property type="match status" value="1"/>
</dbReference>
<evidence type="ECO:0000256" key="2">
    <source>
        <dbReference type="ARBA" id="ARBA00012418"/>
    </source>
</evidence>
<proteinExistence type="inferred from homology"/>
<dbReference type="InterPro" id="IPR003716">
    <property type="entry name" value="DNA-dir_RNA_pol_omega"/>
</dbReference>
<dbReference type="HAMAP" id="MF_00366">
    <property type="entry name" value="RNApol_bact_RpoZ"/>
    <property type="match status" value="1"/>
</dbReference>
<protein>
    <recommendedName>
        <fullName evidence="3 10">DNA-directed RNA polymerase subunit omega</fullName>
        <shortName evidence="10">RNAP omega subunit</shortName>
        <ecNumber evidence="2 10">2.7.7.6</ecNumber>
    </recommendedName>
    <alternativeName>
        <fullName evidence="10">RNA polymerase omega subunit</fullName>
    </alternativeName>
    <alternativeName>
        <fullName evidence="8 10">Transcriptase subunit omega</fullName>
    </alternativeName>
</protein>
<dbReference type="SMART" id="SM01409">
    <property type="entry name" value="RNA_pol_Rpb6"/>
    <property type="match status" value="1"/>
</dbReference>
<dbReference type="SUPFAM" id="SSF63562">
    <property type="entry name" value="RPB6/omega subunit-like"/>
    <property type="match status" value="1"/>
</dbReference>
<dbReference type="EC" id="2.7.7.6" evidence="2 10"/>
<dbReference type="GO" id="GO:0003677">
    <property type="term" value="F:DNA binding"/>
    <property type="evidence" value="ECO:0007669"/>
    <property type="project" value="UniProtKB-UniRule"/>
</dbReference>
<gene>
    <name evidence="10" type="primary">rpoZ</name>
    <name evidence="12" type="ORF">SAMN02745138_02869</name>
</gene>
<evidence type="ECO:0000313" key="13">
    <source>
        <dbReference type="Proteomes" id="UP000183975"/>
    </source>
</evidence>
<keyword evidence="5 10" id="KW-0808">Transferase</keyword>
<dbReference type="InterPro" id="IPR036161">
    <property type="entry name" value="RPB6/omega-like_sf"/>
</dbReference>
<comment type="catalytic activity">
    <reaction evidence="9 10">
        <text>RNA(n) + a ribonucleoside 5'-triphosphate = RNA(n+1) + diphosphate</text>
        <dbReference type="Rhea" id="RHEA:21248"/>
        <dbReference type="Rhea" id="RHEA-COMP:14527"/>
        <dbReference type="Rhea" id="RHEA-COMP:17342"/>
        <dbReference type="ChEBI" id="CHEBI:33019"/>
        <dbReference type="ChEBI" id="CHEBI:61557"/>
        <dbReference type="ChEBI" id="CHEBI:140395"/>
        <dbReference type="EC" id="2.7.7.6"/>
    </reaction>
</comment>
<dbReference type="OrthoDB" id="9815459at2"/>
<comment type="function">
    <text evidence="10">Promotes RNA polymerase assembly. Latches the N- and C-terminal regions of the beta' subunit thereby facilitating its interaction with the beta and alpha subunits.</text>
</comment>
<comment type="similarity">
    <text evidence="1 10">Belongs to the RNA polymerase subunit omega family.</text>
</comment>
<dbReference type="AlphaFoldDB" id="A0A1M6XW86"/>
<dbReference type="Proteomes" id="UP000183975">
    <property type="component" value="Unassembled WGS sequence"/>
</dbReference>
<sequence length="97" mass="10730">MLRPSYTDLLDVINQETDDITLGSRYTIVIAAAKRARQLVDHAEPLVSNTKVDKPVSIAVNELYQGKIKVRQGHPEEAVPAEEEAVEETIATEETEA</sequence>
<dbReference type="NCBIfam" id="TIGR00690">
    <property type="entry name" value="rpoZ"/>
    <property type="match status" value="1"/>
</dbReference>
<dbReference type="EMBL" id="FRAH01000067">
    <property type="protein sequence ID" value="SHL10123.1"/>
    <property type="molecule type" value="Genomic_DNA"/>
</dbReference>
<evidence type="ECO:0000256" key="7">
    <source>
        <dbReference type="ARBA" id="ARBA00023163"/>
    </source>
</evidence>
<reference evidence="12 13" key="1">
    <citation type="submission" date="2016-11" db="EMBL/GenBank/DDBJ databases">
        <authorList>
            <person name="Jaros S."/>
            <person name="Januszkiewicz K."/>
            <person name="Wedrychowicz H."/>
        </authorList>
    </citation>
    <scope>NUCLEOTIDE SEQUENCE [LARGE SCALE GENOMIC DNA]</scope>
    <source>
        <strain evidence="12 13">DSM 14214</strain>
    </source>
</reference>
<feature type="compositionally biased region" description="Acidic residues" evidence="11">
    <location>
        <begin position="79"/>
        <end position="97"/>
    </location>
</feature>
<evidence type="ECO:0000256" key="8">
    <source>
        <dbReference type="ARBA" id="ARBA00029924"/>
    </source>
</evidence>
<keyword evidence="7 10" id="KW-0804">Transcription</keyword>
<dbReference type="GO" id="GO:0006351">
    <property type="term" value="P:DNA-templated transcription"/>
    <property type="evidence" value="ECO:0007669"/>
    <property type="project" value="UniProtKB-UniRule"/>
</dbReference>
<accession>A0A1M6XW86</accession>
<dbReference type="Gene3D" id="3.90.940.10">
    <property type="match status" value="1"/>
</dbReference>
<dbReference type="GO" id="GO:0000428">
    <property type="term" value="C:DNA-directed RNA polymerase complex"/>
    <property type="evidence" value="ECO:0007669"/>
    <property type="project" value="UniProtKB-KW"/>
</dbReference>
<evidence type="ECO:0000256" key="11">
    <source>
        <dbReference type="SAM" id="MobiDB-lite"/>
    </source>
</evidence>
<dbReference type="GO" id="GO:0003899">
    <property type="term" value="F:DNA-directed RNA polymerase activity"/>
    <property type="evidence" value="ECO:0007669"/>
    <property type="project" value="UniProtKB-UniRule"/>
</dbReference>